<dbReference type="PANTHER" id="PTHR35716:SF6">
    <property type="entry name" value="DUF4864 DOMAIN-CONTAINING PROTEIN"/>
    <property type="match status" value="1"/>
</dbReference>
<keyword evidence="3" id="KW-1185">Reference proteome</keyword>
<dbReference type="Pfam" id="PF16156">
    <property type="entry name" value="DUF4864"/>
    <property type="match status" value="1"/>
</dbReference>
<dbReference type="InterPro" id="IPR032347">
    <property type="entry name" value="DUF4864"/>
</dbReference>
<evidence type="ECO:0000313" key="2">
    <source>
        <dbReference type="EMBL" id="OAE24809.1"/>
    </source>
</evidence>
<dbReference type="EMBL" id="LVLJ01002473">
    <property type="protein sequence ID" value="OAE24809.1"/>
    <property type="molecule type" value="Genomic_DNA"/>
</dbReference>
<feature type="region of interest" description="Disordered" evidence="1">
    <location>
        <begin position="169"/>
        <end position="198"/>
    </location>
</feature>
<dbReference type="AlphaFoldDB" id="A0A176VVI0"/>
<protein>
    <submittedName>
        <fullName evidence="2">Uncharacterized protein</fullName>
    </submittedName>
</protein>
<evidence type="ECO:0000256" key="1">
    <source>
        <dbReference type="SAM" id="MobiDB-lite"/>
    </source>
</evidence>
<reference evidence="2" key="1">
    <citation type="submission" date="2016-03" db="EMBL/GenBank/DDBJ databases">
        <title>Mechanisms controlling the formation of the plant cell surface in tip-growing cells are functionally conserved among land plants.</title>
        <authorList>
            <person name="Honkanen S."/>
            <person name="Jones V.A."/>
            <person name="Morieri G."/>
            <person name="Champion C."/>
            <person name="Hetherington A.J."/>
            <person name="Kelly S."/>
            <person name="Saint-Marcoux D."/>
            <person name="Proust H."/>
            <person name="Prescott H."/>
            <person name="Dolan L."/>
        </authorList>
    </citation>
    <scope>NUCLEOTIDE SEQUENCE [LARGE SCALE GENOMIC DNA]</scope>
    <source>
        <tissue evidence="2">Whole gametophyte</tissue>
    </source>
</reference>
<dbReference type="PANTHER" id="PTHR35716">
    <property type="entry name" value="OS05G0574700 PROTEIN-RELATED"/>
    <property type="match status" value="1"/>
</dbReference>
<accession>A0A176VVI0</accession>
<name>A0A176VVI0_MARPO</name>
<gene>
    <name evidence="2" type="ORF">AXG93_1988s1130</name>
</gene>
<sequence>MGSDSSFVMSRLGSISLARIEQCHAQDGHSQARYPGPFPSCSGTRSPVRSQDLRCGVDDFHGAALRLSPSATSARTDIGKQRTGTYRLSSLSDNYQFLNSEVVQRRRSFAFESVSVKDNRNSGFGPSNFLGSTRKPLGQLGANLHGTHFEKQSRKLSPSGRRDLVISAAATADSDQTLPSQNGGGEKPTPTKPHPEVHPADVVKAQLKALREKDLATVFEFASPNNKARTGPLSRFSEMLEGRAYNVMIGHVRAEVLSTITISDNRFQQRIVIEGATGNKATFQWSLSRQHEVEISRACLHPHYAYWNLWLLKHRDPVSCYKFLLCPYPGIQSNYRNDDATCDADLIHLHHNPVIEVNGASTVDPMFLCQV</sequence>
<evidence type="ECO:0000313" key="3">
    <source>
        <dbReference type="Proteomes" id="UP000077202"/>
    </source>
</evidence>
<proteinExistence type="predicted"/>
<organism evidence="2 3">
    <name type="scientific">Marchantia polymorpha subsp. ruderalis</name>
    <dbReference type="NCBI Taxonomy" id="1480154"/>
    <lineage>
        <taxon>Eukaryota</taxon>
        <taxon>Viridiplantae</taxon>
        <taxon>Streptophyta</taxon>
        <taxon>Embryophyta</taxon>
        <taxon>Marchantiophyta</taxon>
        <taxon>Marchantiopsida</taxon>
        <taxon>Marchantiidae</taxon>
        <taxon>Marchantiales</taxon>
        <taxon>Marchantiaceae</taxon>
        <taxon>Marchantia</taxon>
    </lineage>
</organism>
<dbReference type="Proteomes" id="UP000077202">
    <property type="component" value="Unassembled WGS sequence"/>
</dbReference>
<comment type="caution">
    <text evidence="2">The sequence shown here is derived from an EMBL/GenBank/DDBJ whole genome shotgun (WGS) entry which is preliminary data.</text>
</comment>